<protein>
    <recommendedName>
        <fullName evidence="3">Lipoprotein</fullName>
    </recommendedName>
</protein>
<organism evidence="1 2">
    <name type="scientific">Belliella marina</name>
    <dbReference type="NCBI Taxonomy" id="1644146"/>
    <lineage>
        <taxon>Bacteria</taxon>
        <taxon>Pseudomonadati</taxon>
        <taxon>Bacteroidota</taxon>
        <taxon>Cytophagia</taxon>
        <taxon>Cytophagales</taxon>
        <taxon>Cyclobacteriaceae</taxon>
        <taxon>Belliella</taxon>
    </lineage>
</organism>
<evidence type="ECO:0008006" key="3">
    <source>
        <dbReference type="Google" id="ProtNLM"/>
    </source>
</evidence>
<evidence type="ECO:0000313" key="2">
    <source>
        <dbReference type="Proteomes" id="UP001597361"/>
    </source>
</evidence>
<evidence type="ECO:0000313" key="1">
    <source>
        <dbReference type="EMBL" id="MFD2033702.1"/>
    </source>
</evidence>
<proteinExistence type="predicted"/>
<dbReference type="EMBL" id="JBHUHR010000006">
    <property type="protein sequence ID" value="MFD2033702.1"/>
    <property type="molecule type" value="Genomic_DNA"/>
</dbReference>
<dbReference type="Proteomes" id="UP001597361">
    <property type="component" value="Unassembled WGS sequence"/>
</dbReference>
<gene>
    <name evidence="1" type="ORF">ACFSKL_02810</name>
</gene>
<sequence>MKSNLFYILFCILFIGCSKELNRSFKLDSVKTTLIELGSMEKTYNIKNIEEVYSSSRIDLSPSCDNYILLKGKNGIDSISLVSTKNVLGEIVEGLEFQYFPTDNLSDCYDSNGFNCRLSKDLINIIGIKDISCVKLQIGKSVSMDNNYIILYEKNFIYLISENEMAVLTYKLK</sequence>
<comment type="caution">
    <text evidence="1">The sequence shown here is derived from an EMBL/GenBank/DDBJ whole genome shotgun (WGS) entry which is preliminary data.</text>
</comment>
<name>A0ABW4VJJ0_9BACT</name>
<dbReference type="PROSITE" id="PS51257">
    <property type="entry name" value="PROKAR_LIPOPROTEIN"/>
    <property type="match status" value="1"/>
</dbReference>
<keyword evidence="2" id="KW-1185">Reference proteome</keyword>
<dbReference type="RefSeq" id="WP_376883353.1">
    <property type="nucleotide sequence ID" value="NZ_JBHUHR010000006.1"/>
</dbReference>
<reference evidence="2" key="1">
    <citation type="journal article" date="2019" name="Int. J. Syst. Evol. Microbiol.">
        <title>The Global Catalogue of Microorganisms (GCM) 10K type strain sequencing project: providing services to taxonomists for standard genome sequencing and annotation.</title>
        <authorList>
            <consortium name="The Broad Institute Genomics Platform"/>
            <consortium name="The Broad Institute Genome Sequencing Center for Infectious Disease"/>
            <person name="Wu L."/>
            <person name="Ma J."/>
        </authorList>
    </citation>
    <scope>NUCLEOTIDE SEQUENCE [LARGE SCALE GENOMIC DNA]</scope>
    <source>
        <strain evidence="2">CGMCC 1.15180</strain>
    </source>
</reference>
<accession>A0ABW4VJJ0</accession>